<evidence type="ECO:0000313" key="1">
    <source>
        <dbReference type="EMBL" id="KAH3786845.1"/>
    </source>
</evidence>
<proteinExistence type="predicted"/>
<comment type="caution">
    <text evidence="1">The sequence shown here is derived from an EMBL/GenBank/DDBJ whole genome shotgun (WGS) entry which is preliminary data.</text>
</comment>
<keyword evidence="2" id="KW-1185">Reference proteome</keyword>
<dbReference type="Proteomes" id="UP000828390">
    <property type="component" value="Unassembled WGS sequence"/>
</dbReference>
<reference evidence="1" key="1">
    <citation type="journal article" date="2019" name="bioRxiv">
        <title>The Genome of the Zebra Mussel, Dreissena polymorpha: A Resource for Invasive Species Research.</title>
        <authorList>
            <person name="McCartney M.A."/>
            <person name="Auch B."/>
            <person name="Kono T."/>
            <person name="Mallez S."/>
            <person name="Zhang Y."/>
            <person name="Obille A."/>
            <person name="Becker A."/>
            <person name="Abrahante J.E."/>
            <person name="Garbe J."/>
            <person name="Badalamenti J.P."/>
            <person name="Herman A."/>
            <person name="Mangelson H."/>
            <person name="Liachko I."/>
            <person name="Sullivan S."/>
            <person name="Sone E.D."/>
            <person name="Koren S."/>
            <person name="Silverstein K.A.T."/>
            <person name="Beckman K.B."/>
            <person name="Gohl D.M."/>
        </authorList>
    </citation>
    <scope>NUCLEOTIDE SEQUENCE</scope>
    <source>
        <strain evidence="1">Duluth1</strain>
        <tissue evidence="1">Whole animal</tissue>
    </source>
</reference>
<dbReference type="EMBL" id="JAIWYP010000008">
    <property type="protein sequence ID" value="KAH3786845.1"/>
    <property type="molecule type" value="Genomic_DNA"/>
</dbReference>
<reference evidence="1" key="2">
    <citation type="submission" date="2020-11" db="EMBL/GenBank/DDBJ databases">
        <authorList>
            <person name="McCartney M.A."/>
            <person name="Auch B."/>
            <person name="Kono T."/>
            <person name="Mallez S."/>
            <person name="Becker A."/>
            <person name="Gohl D.M."/>
            <person name="Silverstein K.A.T."/>
            <person name="Koren S."/>
            <person name="Bechman K.B."/>
            <person name="Herman A."/>
            <person name="Abrahante J.E."/>
            <person name="Garbe J."/>
        </authorList>
    </citation>
    <scope>NUCLEOTIDE SEQUENCE</scope>
    <source>
        <strain evidence="1">Duluth1</strain>
        <tissue evidence="1">Whole animal</tissue>
    </source>
</reference>
<dbReference type="AlphaFoldDB" id="A0A9D4IU63"/>
<gene>
    <name evidence="1" type="ORF">DPMN_164958</name>
</gene>
<sequence>MDGLNEWDDHLKQYVVPMIPYSHTKCVSLITTRPWKLADERIKVSVIDRLLEIEGITYSEQVTENKILSLQTGNERAHTEFIKYVNAFFYIALAAGVVSQCVDKQSGC</sequence>
<evidence type="ECO:0000313" key="2">
    <source>
        <dbReference type="Proteomes" id="UP000828390"/>
    </source>
</evidence>
<name>A0A9D4IU63_DREPO</name>
<protein>
    <submittedName>
        <fullName evidence="1">Uncharacterized protein</fullName>
    </submittedName>
</protein>
<accession>A0A9D4IU63</accession>
<organism evidence="1 2">
    <name type="scientific">Dreissena polymorpha</name>
    <name type="common">Zebra mussel</name>
    <name type="synonym">Mytilus polymorpha</name>
    <dbReference type="NCBI Taxonomy" id="45954"/>
    <lineage>
        <taxon>Eukaryota</taxon>
        <taxon>Metazoa</taxon>
        <taxon>Spiralia</taxon>
        <taxon>Lophotrochozoa</taxon>
        <taxon>Mollusca</taxon>
        <taxon>Bivalvia</taxon>
        <taxon>Autobranchia</taxon>
        <taxon>Heteroconchia</taxon>
        <taxon>Euheterodonta</taxon>
        <taxon>Imparidentia</taxon>
        <taxon>Neoheterodontei</taxon>
        <taxon>Myida</taxon>
        <taxon>Dreissenoidea</taxon>
        <taxon>Dreissenidae</taxon>
        <taxon>Dreissena</taxon>
    </lineage>
</organism>